<protein>
    <recommendedName>
        <fullName evidence="2">SCA7 domain-containing protein</fullName>
    </recommendedName>
</protein>
<feature type="compositionally biased region" description="Polar residues" evidence="1">
    <location>
        <begin position="390"/>
        <end position="399"/>
    </location>
</feature>
<evidence type="ECO:0000313" key="4">
    <source>
        <dbReference type="Proteomes" id="UP001056012"/>
    </source>
</evidence>
<feature type="compositionally biased region" description="Basic and acidic residues" evidence="1">
    <location>
        <begin position="134"/>
        <end position="148"/>
    </location>
</feature>
<dbReference type="InterPro" id="IPR013243">
    <property type="entry name" value="SCA7_dom"/>
</dbReference>
<feature type="compositionally biased region" description="Polar residues" evidence="1">
    <location>
        <begin position="59"/>
        <end position="75"/>
    </location>
</feature>
<evidence type="ECO:0000313" key="3">
    <source>
        <dbReference type="EMBL" id="USP77507.1"/>
    </source>
</evidence>
<accession>A0A9Q8Z8G8</accession>
<dbReference type="GO" id="GO:0031048">
    <property type="term" value="P:regulatory ncRNA-mediated heterochromatin formation"/>
    <property type="evidence" value="ECO:0007669"/>
    <property type="project" value="TreeGrafter"/>
</dbReference>
<dbReference type="VEuPathDB" id="FungiDB:yc1106_04781"/>
<dbReference type="PROSITE" id="PS51505">
    <property type="entry name" value="SCA7"/>
    <property type="match status" value="1"/>
</dbReference>
<gene>
    <name evidence="3" type="ORF">yc1106_04781</name>
</gene>
<feature type="region of interest" description="Disordered" evidence="1">
    <location>
        <begin position="369"/>
        <end position="412"/>
    </location>
</feature>
<dbReference type="GO" id="GO:1904802">
    <property type="term" value="P:RITS complex assembly"/>
    <property type="evidence" value="ECO:0007669"/>
    <property type="project" value="TreeGrafter"/>
</dbReference>
<name>A0A9Q8Z8G8_CURCL</name>
<feature type="region of interest" description="Disordered" evidence="1">
    <location>
        <begin position="1"/>
        <end position="23"/>
    </location>
</feature>
<dbReference type="OrthoDB" id="21678at2759"/>
<feature type="compositionally biased region" description="Basic and acidic residues" evidence="1">
    <location>
        <begin position="1"/>
        <end position="10"/>
    </location>
</feature>
<dbReference type="Pfam" id="PF08313">
    <property type="entry name" value="SCA7"/>
    <property type="match status" value="1"/>
</dbReference>
<evidence type="ECO:0000256" key="1">
    <source>
        <dbReference type="SAM" id="MobiDB-lite"/>
    </source>
</evidence>
<dbReference type="PANTHER" id="PTHR47805:SF1">
    <property type="entry name" value="SAGA-ASSOCIATED FACTOR 73"/>
    <property type="match status" value="1"/>
</dbReference>
<sequence length="412" mass="44023">MAANGARKETPTAAERNSGLLDSSIIKGVVKPEKSRIKLRIKKPVPKPSIPGNWKESDATNIENKPSATSTTSPVINPLDEKTISGFPSGRPLDDKVDTVQCKHCRRPVLRASSAAHIRECLHKKQEKLKKKKEAKEAKDAALRKEKGEDEEGGKSRKSAIKGASMDGEGAKKGKKRKLDGDAEKAPNAKKKKKDEPKQKGAKPKGPVDVERQCGVSLPNGGYCARSLTCKSHSMGLKRAVPGRSLPYDMLLAQYQKKNQAKIQRSLIDANAPLPEDLEPSGAVDSDEEKDSIMAALGRHRPRPLATYTHTSQRSKYQYIRMKGMIRSALGAPPGGGGSMFSGGDNTSTGRGMALGMMGAPLSATNEHFPQSAGFGAPLSAGLDSGAGSRRQSTISSGGPRQLLPGHLQKVS</sequence>
<proteinExistence type="predicted"/>
<feature type="domain" description="SCA7" evidence="2">
    <location>
        <begin position="201"/>
        <end position="267"/>
    </location>
</feature>
<feature type="region of interest" description="Disordered" evidence="1">
    <location>
        <begin position="43"/>
        <end position="93"/>
    </location>
</feature>
<dbReference type="GO" id="GO:0006357">
    <property type="term" value="P:regulation of transcription by RNA polymerase II"/>
    <property type="evidence" value="ECO:0007669"/>
    <property type="project" value="TreeGrafter"/>
</dbReference>
<dbReference type="Proteomes" id="UP001056012">
    <property type="component" value="Chromosome 3"/>
</dbReference>
<dbReference type="InterPro" id="IPR037804">
    <property type="entry name" value="SGF73"/>
</dbReference>
<dbReference type="Gene3D" id="6.10.140.670">
    <property type="match status" value="1"/>
</dbReference>
<dbReference type="PANTHER" id="PTHR47805">
    <property type="entry name" value="SAGA-ASSOCIATED FACTOR 73"/>
    <property type="match status" value="1"/>
</dbReference>
<dbReference type="EMBL" id="CP089276">
    <property type="protein sequence ID" value="USP77507.1"/>
    <property type="molecule type" value="Genomic_DNA"/>
</dbReference>
<feature type="region of interest" description="Disordered" evidence="1">
    <location>
        <begin position="125"/>
        <end position="212"/>
    </location>
</feature>
<dbReference type="GO" id="GO:0000124">
    <property type="term" value="C:SAGA complex"/>
    <property type="evidence" value="ECO:0007669"/>
    <property type="project" value="InterPro"/>
</dbReference>
<keyword evidence="4" id="KW-1185">Reference proteome</keyword>
<reference evidence="3" key="1">
    <citation type="submission" date="2021-12" db="EMBL/GenBank/DDBJ databases">
        <title>Curvularia clavata genome.</title>
        <authorList>
            <person name="Cao Y."/>
        </authorList>
    </citation>
    <scope>NUCLEOTIDE SEQUENCE</scope>
    <source>
        <strain evidence="3">Yc1106</strain>
    </source>
</reference>
<evidence type="ECO:0000259" key="2">
    <source>
        <dbReference type="PROSITE" id="PS51505"/>
    </source>
</evidence>
<organism evidence="3 4">
    <name type="scientific">Curvularia clavata</name>
    <dbReference type="NCBI Taxonomy" id="95742"/>
    <lineage>
        <taxon>Eukaryota</taxon>
        <taxon>Fungi</taxon>
        <taxon>Dikarya</taxon>
        <taxon>Ascomycota</taxon>
        <taxon>Pezizomycotina</taxon>
        <taxon>Dothideomycetes</taxon>
        <taxon>Pleosporomycetidae</taxon>
        <taxon>Pleosporales</taxon>
        <taxon>Pleosporineae</taxon>
        <taxon>Pleosporaceae</taxon>
        <taxon>Curvularia</taxon>
    </lineage>
</organism>
<dbReference type="AlphaFoldDB" id="A0A9Q8Z8G8"/>